<evidence type="ECO:0000313" key="2">
    <source>
        <dbReference type="EMBL" id="KAG0464675.1"/>
    </source>
</evidence>
<evidence type="ECO:0000259" key="1">
    <source>
        <dbReference type="Pfam" id="PF23321"/>
    </source>
</evidence>
<evidence type="ECO:0000313" key="3">
    <source>
        <dbReference type="Proteomes" id="UP000639772"/>
    </source>
</evidence>
<dbReference type="GO" id="GO:0016020">
    <property type="term" value="C:membrane"/>
    <property type="evidence" value="ECO:0007669"/>
    <property type="project" value="InterPro"/>
</dbReference>
<proteinExistence type="predicted"/>
<dbReference type="OrthoDB" id="10255969at2759"/>
<gene>
    <name evidence="2" type="ORF">HPP92_018839</name>
</gene>
<sequence length="137" mass="15315">MSLTRDMIILIARNFGNEDSIQTIISSKPISDGVFGEQLAEQLIRDGSLPLRIFCEWWLAKQKFNVIDSFILASFPGAIFNGCNGLSVKYQLPYGEDSSLADIFGHLENNRKKLGIEDYSISQATLETIFNDFATAE</sequence>
<dbReference type="InterPro" id="IPR026082">
    <property type="entry name" value="ABCA"/>
</dbReference>
<feature type="domain" description="ABCA1-4-like C-terminal R2 regulatory" evidence="1">
    <location>
        <begin position="61"/>
        <end position="123"/>
    </location>
</feature>
<dbReference type="AlphaFoldDB" id="A0A835Q1V3"/>
<dbReference type="Pfam" id="PF23321">
    <property type="entry name" value="R1_ABCA1"/>
    <property type="match status" value="1"/>
</dbReference>
<organism evidence="2 3">
    <name type="scientific">Vanilla planifolia</name>
    <name type="common">Vanilla</name>
    <dbReference type="NCBI Taxonomy" id="51239"/>
    <lineage>
        <taxon>Eukaryota</taxon>
        <taxon>Viridiplantae</taxon>
        <taxon>Streptophyta</taxon>
        <taxon>Embryophyta</taxon>
        <taxon>Tracheophyta</taxon>
        <taxon>Spermatophyta</taxon>
        <taxon>Magnoliopsida</taxon>
        <taxon>Liliopsida</taxon>
        <taxon>Asparagales</taxon>
        <taxon>Orchidaceae</taxon>
        <taxon>Vanilloideae</taxon>
        <taxon>Vanilleae</taxon>
        <taxon>Vanilla</taxon>
    </lineage>
</organism>
<dbReference type="InterPro" id="IPR056264">
    <property type="entry name" value="R2_ABCA1-4-like"/>
</dbReference>
<dbReference type="GO" id="GO:0005319">
    <property type="term" value="F:lipid transporter activity"/>
    <property type="evidence" value="ECO:0007669"/>
    <property type="project" value="TreeGrafter"/>
</dbReference>
<dbReference type="GO" id="GO:0140359">
    <property type="term" value="F:ABC-type transporter activity"/>
    <property type="evidence" value="ECO:0007669"/>
    <property type="project" value="InterPro"/>
</dbReference>
<name>A0A835Q1V3_VANPL</name>
<dbReference type="Proteomes" id="UP000639772">
    <property type="component" value="Chromosome 10"/>
</dbReference>
<accession>A0A835Q1V3</accession>
<comment type="caution">
    <text evidence="2">The sequence shown here is derived from an EMBL/GenBank/DDBJ whole genome shotgun (WGS) entry which is preliminary data.</text>
</comment>
<protein>
    <recommendedName>
        <fullName evidence="1">ABCA1-4-like C-terminal R2 regulatory domain-containing protein</fullName>
    </recommendedName>
</protein>
<reference evidence="2 3" key="1">
    <citation type="journal article" date="2020" name="Nat. Food">
        <title>A phased Vanilla planifolia genome enables genetic improvement of flavour and production.</title>
        <authorList>
            <person name="Hasing T."/>
            <person name="Tang H."/>
            <person name="Brym M."/>
            <person name="Khazi F."/>
            <person name="Huang T."/>
            <person name="Chambers A.H."/>
        </authorList>
    </citation>
    <scope>NUCLEOTIDE SEQUENCE [LARGE SCALE GENOMIC DNA]</scope>
    <source>
        <tissue evidence="2">Leaf</tissue>
    </source>
</reference>
<dbReference type="EMBL" id="JADCNM010000010">
    <property type="protein sequence ID" value="KAG0464675.1"/>
    <property type="molecule type" value="Genomic_DNA"/>
</dbReference>
<dbReference type="PANTHER" id="PTHR19229">
    <property type="entry name" value="ATP-BINDING CASSETTE TRANSPORTER SUBFAMILY A ABCA"/>
    <property type="match status" value="1"/>
</dbReference>
<dbReference type="PANTHER" id="PTHR19229:SF267">
    <property type="entry name" value="ABC TRANSPORTER A FAMILY MEMBER 1"/>
    <property type="match status" value="1"/>
</dbReference>